<accession>A0A558AQZ3</accession>
<sequence>MSFKKFLGTKGAIATIFMGVFYAVAMLGIFLPGYSAIPGNIDQLHIAIVNEDAGEYGGEIADQLEENLPFKEIATDLTNEQAMNDLEHNGLAMVVHIPETFSEDVAGGKGNAAIDFTTNEAAPQIVSSTMTSIVSEINNQLGMQFSQQTAQGVLMNFNVPEAQAAELSAQIESAYVGNVVSINEVPDGMNNSMLPMFLTMAGYTGAMIGAMQLISAYRENRAKASRTRLFIYVQMTALIVAVTSTLIAMGIVYLINGPSADLLLELAGQQVLNYVVAFNFTAILVFLVGEAGMIFNLPILLMQTLANGSTMPRDLMYAPYEWMSHISPMYYSVQAYTANLYGSISAGPFLWSMAAIGGIAMLINIMIVAFVHKLVELDTPVADDSKMPTPAEVTP</sequence>
<evidence type="ECO:0000313" key="8">
    <source>
        <dbReference type="Proteomes" id="UP000315103"/>
    </source>
</evidence>
<feature type="domain" description="ABC-2 type transporter transmembrane" evidence="6">
    <location>
        <begin position="15"/>
        <end position="364"/>
    </location>
</feature>
<feature type="transmembrane region" description="Helical" evidence="5">
    <location>
        <begin position="196"/>
        <end position="217"/>
    </location>
</feature>
<feature type="transmembrane region" description="Helical" evidence="5">
    <location>
        <begin position="349"/>
        <end position="371"/>
    </location>
</feature>
<evidence type="ECO:0000256" key="2">
    <source>
        <dbReference type="ARBA" id="ARBA00022692"/>
    </source>
</evidence>
<comment type="caution">
    <text evidence="7">The sequence shown here is derived from an EMBL/GenBank/DDBJ whole genome shotgun (WGS) entry which is preliminary data.</text>
</comment>
<dbReference type="Gene3D" id="3.40.1710.10">
    <property type="entry name" value="abc type-2 transporter like domain"/>
    <property type="match status" value="1"/>
</dbReference>
<dbReference type="Proteomes" id="UP000315103">
    <property type="component" value="Unassembled WGS sequence"/>
</dbReference>
<keyword evidence="8" id="KW-1185">Reference proteome</keyword>
<evidence type="ECO:0000256" key="5">
    <source>
        <dbReference type="SAM" id="Phobius"/>
    </source>
</evidence>
<dbReference type="OrthoDB" id="2208410at2"/>
<proteinExistence type="predicted"/>
<evidence type="ECO:0000256" key="1">
    <source>
        <dbReference type="ARBA" id="ARBA00004141"/>
    </source>
</evidence>
<feature type="transmembrane region" description="Helical" evidence="5">
    <location>
        <begin position="275"/>
        <end position="301"/>
    </location>
</feature>
<dbReference type="Pfam" id="PF12698">
    <property type="entry name" value="ABC2_membrane_3"/>
    <property type="match status" value="1"/>
</dbReference>
<gene>
    <name evidence="7" type="ORF">FO441_11725</name>
</gene>
<feature type="transmembrane region" description="Helical" evidence="5">
    <location>
        <begin position="12"/>
        <end position="34"/>
    </location>
</feature>
<keyword evidence="4 5" id="KW-0472">Membrane</keyword>
<keyword evidence="3 5" id="KW-1133">Transmembrane helix</keyword>
<name>A0A558AQZ3_9STAP</name>
<dbReference type="InterPro" id="IPR051328">
    <property type="entry name" value="T7SS_ABC-Transporter"/>
</dbReference>
<dbReference type="PANTHER" id="PTHR43077">
    <property type="entry name" value="TRANSPORT PERMEASE YVFS-RELATED"/>
    <property type="match status" value="1"/>
</dbReference>
<feature type="transmembrane region" description="Helical" evidence="5">
    <location>
        <begin position="229"/>
        <end position="255"/>
    </location>
</feature>
<dbReference type="GO" id="GO:0016020">
    <property type="term" value="C:membrane"/>
    <property type="evidence" value="ECO:0007669"/>
    <property type="project" value="UniProtKB-SubCell"/>
</dbReference>
<comment type="subcellular location">
    <subcellularLocation>
        <location evidence="1">Membrane</location>
        <topology evidence="1">Multi-pass membrane protein</topology>
    </subcellularLocation>
</comment>
<evidence type="ECO:0000256" key="4">
    <source>
        <dbReference type="ARBA" id="ARBA00023136"/>
    </source>
</evidence>
<organism evidence="7 8">
    <name type="scientific">Salinicoccus cyprini</name>
    <dbReference type="NCBI Taxonomy" id="2493691"/>
    <lineage>
        <taxon>Bacteria</taxon>
        <taxon>Bacillati</taxon>
        <taxon>Bacillota</taxon>
        <taxon>Bacilli</taxon>
        <taxon>Bacillales</taxon>
        <taxon>Staphylococcaceae</taxon>
        <taxon>Salinicoccus</taxon>
    </lineage>
</organism>
<evidence type="ECO:0000313" key="7">
    <source>
        <dbReference type="EMBL" id="TVT26670.1"/>
    </source>
</evidence>
<dbReference type="InterPro" id="IPR013525">
    <property type="entry name" value="ABC2_TM"/>
</dbReference>
<dbReference type="GO" id="GO:0140359">
    <property type="term" value="F:ABC-type transporter activity"/>
    <property type="evidence" value="ECO:0007669"/>
    <property type="project" value="InterPro"/>
</dbReference>
<evidence type="ECO:0000256" key="3">
    <source>
        <dbReference type="ARBA" id="ARBA00022989"/>
    </source>
</evidence>
<protein>
    <recommendedName>
        <fullName evidence="6">ABC-2 type transporter transmembrane domain-containing protein</fullName>
    </recommendedName>
</protein>
<keyword evidence="2 5" id="KW-0812">Transmembrane</keyword>
<dbReference type="PANTHER" id="PTHR43077:SF5">
    <property type="entry name" value="PHAGE INFECTION PROTEIN"/>
    <property type="match status" value="1"/>
</dbReference>
<reference evidence="7 8" key="1">
    <citation type="submission" date="2019-07" db="EMBL/GenBank/DDBJ databases">
        <title>Salinicoccus cyprini sp. nov., isolated from gastro-intestinal tract of mirror carp, Cyprinus carpio var. specularis, collected from Gobind Sagar Reservoir, Himachal Pradesh, India.</title>
        <authorList>
            <person name="Talwar C."/>
            <person name="Singh A.K."/>
            <person name="Lal R."/>
            <person name="Negi R.K."/>
        </authorList>
    </citation>
    <scope>NUCLEOTIDE SEQUENCE [LARGE SCALE GENOMIC DNA]</scope>
    <source>
        <strain evidence="7 8">CT19</strain>
    </source>
</reference>
<dbReference type="EMBL" id="VMSJ01000006">
    <property type="protein sequence ID" value="TVT26670.1"/>
    <property type="molecule type" value="Genomic_DNA"/>
</dbReference>
<dbReference type="AlphaFoldDB" id="A0A558AQZ3"/>
<evidence type="ECO:0000259" key="6">
    <source>
        <dbReference type="Pfam" id="PF12698"/>
    </source>
</evidence>
<dbReference type="RefSeq" id="WP_145290405.1">
    <property type="nucleotide sequence ID" value="NZ_VMSJ01000006.1"/>
</dbReference>